<dbReference type="AlphaFoldDB" id="A0A1H2ZEU6"/>
<gene>
    <name evidence="2" type="ORF">SAMN05421504_102489</name>
</gene>
<keyword evidence="1" id="KW-1133">Transmembrane helix</keyword>
<evidence type="ECO:0000256" key="1">
    <source>
        <dbReference type="SAM" id="Phobius"/>
    </source>
</evidence>
<dbReference type="RefSeq" id="WP_091288368.1">
    <property type="nucleotide sequence ID" value="NZ_FNON01000002.1"/>
</dbReference>
<sequence length="653" mass="69651">MNVLLVLLAFWLPGLAVGAAVGLRGWTLAASGPALTFGIVAVGVPILGKLGVTWNLLNVALWALLLTIVGFGASLLFKRFTKPKEIEGAPENLPRTLRDHLIIGAGVVVGLGVGAVTFLRGSHSLDRVQQGWDAPYHGDLVRWIAEHGDARPSTVGQIANLPNQTDYFYPDTYHALLALVFGKAGLAMPQTLNLGALAVILTVPLGVAALGVAWRMPAIAVGAAAAVTTWFTAFPYDSLWRGPLWPYVAGVAMIPALLAITRHLIVPRGLAGPVGISLVLAGLAGLHTSLAFVATVYLLIILVAVVFRFEPINWRVSRASLIATVALGVVFAFPLVLPALYNAAGVTSAFWSSEATVSGAIGETILFSPMADFPLWWIGIPALIGIFVMIKRRRNLWMVASYVVFGGLFAATVSLETPLIHTLTGIFYNDHWRLAALVPLAGSIAFGEAINAGAEKISGKLVGWRPSLKPAMVTLAAAAVLGLLLAGLSKGAYIGRNSQRLGMNYTDGPTVSRGEEAAYKWLSEHVKPGERVMNDRSDGSVWMYALYGVWPVEWTFYGTEATTKSGLLTIRLNDLDHDPRIRPALTDLKVRYVIKGKGLVTPESRPATGLQNLEQNEAFKVVFQNDDATVYEIEGQENVVTSGASPGSSASGN</sequence>
<feature type="transmembrane region" description="Helical" evidence="1">
    <location>
        <begin position="373"/>
        <end position="390"/>
    </location>
</feature>
<reference evidence="2 3" key="1">
    <citation type="submission" date="2016-10" db="EMBL/GenBank/DDBJ databases">
        <authorList>
            <person name="de Groot N.N."/>
        </authorList>
    </citation>
    <scope>NUCLEOTIDE SEQUENCE [LARGE SCALE GENOMIC DNA]</scope>
    <source>
        <strain evidence="2 3">CPCC 202699</strain>
    </source>
</reference>
<feature type="transmembrane region" description="Helical" evidence="1">
    <location>
        <begin position="471"/>
        <end position="493"/>
    </location>
</feature>
<organism evidence="2 3">
    <name type="scientific">Amycolatopsis xylanica</name>
    <dbReference type="NCBI Taxonomy" id="589385"/>
    <lineage>
        <taxon>Bacteria</taxon>
        <taxon>Bacillati</taxon>
        <taxon>Actinomycetota</taxon>
        <taxon>Actinomycetes</taxon>
        <taxon>Pseudonocardiales</taxon>
        <taxon>Pseudonocardiaceae</taxon>
        <taxon>Amycolatopsis</taxon>
    </lineage>
</organism>
<keyword evidence="1" id="KW-0472">Membrane</keyword>
<dbReference type="Proteomes" id="UP000199515">
    <property type="component" value="Unassembled WGS sequence"/>
</dbReference>
<name>A0A1H2ZEU6_9PSEU</name>
<keyword evidence="3" id="KW-1185">Reference proteome</keyword>
<feature type="transmembrane region" description="Helical" evidence="1">
    <location>
        <begin position="319"/>
        <end position="341"/>
    </location>
</feature>
<keyword evidence="1" id="KW-0812">Transmembrane</keyword>
<feature type="transmembrane region" description="Helical" evidence="1">
    <location>
        <begin position="192"/>
        <end position="212"/>
    </location>
</feature>
<dbReference type="STRING" id="589385.SAMN05421504_102489"/>
<dbReference type="Pfam" id="PF20176">
    <property type="entry name" value="DUF6541"/>
    <property type="match status" value="1"/>
</dbReference>
<dbReference type="InterPro" id="IPR046671">
    <property type="entry name" value="DUF6541"/>
</dbReference>
<accession>A0A1H2ZEU6</accession>
<evidence type="ECO:0000313" key="3">
    <source>
        <dbReference type="Proteomes" id="UP000199515"/>
    </source>
</evidence>
<feature type="transmembrane region" description="Helical" evidence="1">
    <location>
        <begin position="397"/>
        <end position="415"/>
    </location>
</feature>
<protein>
    <submittedName>
        <fullName evidence="2">Uncharacterized protein</fullName>
    </submittedName>
</protein>
<proteinExistence type="predicted"/>
<feature type="transmembrane region" description="Helical" evidence="1">
    <location>
        <begin position="28"/>
        <end position="47"/>
    </location>
</feature>
<feature type="transmembrane region" description="Helical" evidence="1">
    <location>
        <begin position="59"/>
        <end position="80"/>
    </location>
</feature>
<feature type="transmembrane region" description="Helical" evidence="1">
    <location>
        <begin position="100"/>
        <end position="119"/>
    </location>
</feature>
<feature type="transmembrane region" description="Helical" evidence="1">
    <location>
        <begin position="218"/>
        <end position="237"/>
    </location>
</feature>
<dbReference type="EMBL" id="FNON01000002">
    <property type="protein sequence ID" value="SDX15865.1"/>
    <property type="molecule type" value="Genomic_DNA"/>
</dbReference>
<evidence type="ECO:0000313" key="2">
    <source>
        <dbReference type="EMBL" id="SDX15865.1"/>
    </source>
</evidence>
<dbReference type="OrthoDB" id="3251757at2"/>
<feature type="transmembrane region" description="Helical" evidence="1">
    <location>
        <begin position="285"/>
        <end position="307"/>
    </location>
</feature>
<feature type="transmembrane region" description="Helical" evidence="1">
    <location>
        <begin position="244"/>
        <end position="265"/>
    </location>
</feature>